<feature type="transmembrane region" description="Helical" evidence="1">
    <location>
        <begin position="381"/>
        <end position="398"/>
    </location>
</feature>
<protein>
    <recommendedName>
        <fullName evidence="4">Glycosyltransferase RgtA/B/C/D-like domain-containing protein</fullName>
    </recommendedName>
</protein>
<dbReference type="EMBL" id="MCGI01000001">
    <property type="protein sequence ID" value="ODM13320.1"/>
    <property type="molecule type" value="Genomic_DNA"/>
</dbReference>
<evidence type="ECO:0000313" key="2">
    <source>
        <dbReference type="EMBL" id="ODM13320.1"/>
    </source>
</evidence>
<feature type="transmembrane region" description="Helical" evidence="1">
    <location>
        <begin position="78"/>
        <end position="99"/>
    </location>
</feature>
<name>A0A1E3AX80_9FIRM</name>
<feature type="transmembrane region" description="Helical" evidence="1">
    <location>
        <begin position="437"/>
        <end position="456"/>
    </location>
</feature>
<keyword evidence="1" id="KW-1133">Transmembrane helix</keyword>
<reference evidence="2 3" key="1">
    <citation type="submission" date="2016-07" db="EMBL/GenBank/DDBJ databases">
        <title>Characterization of isolates of Eisenbergiella tayi derived from blood cultures, using whole genome sequencing.</title>
        <authorList>
            <person name="Burdz T."/>
            <person name="Wiebe D."/>
            <person name="Huynh C."/>
            <person name="Bernard K."/>
        </authorList>
    </citation>
    <scope>NUCLEOTIDE SEQUENCE [LARGE SCALE GENOMIC DNA]</scope>
    <source>
        <strain evidence="2 3">NML 120489</strain>
    </source>
</reference>
<dbReference type="Proteomes" id="UP000095003">
    <property type="component" value="Unassembled WGS sequence"/>
</dbReference>
<keyword evidence="1" id="KW-0472">Membrane</keyword>
<feature type="transmembrane region" description="Helical" evidence="1">
    <location>
        <begin position="137"/>
        <end position="159"/>
    </location>
</feature>
<sequence length="471" mass="54216">MKREFPPIKKLEKVNEKSFSAILLAICLCFYLFFAFYDGAVICVDSPGYISMRLSREPFYPLLLAFFRKLFSSFANDFYLTAVAFFQSILMAAATWILVRYIWKELKLPKLIAFLSLLMPLAVSFLCRFAAKRESMYSNSILTEGIAISLYLLFFRYLLEYCIHQSKKSLLLSSILVFIMISTRKQMFVTLALLVLCILIVNVIHKKAIRGILVLSLCTFAIVGSATLLDMGYNYALRGNAVRHTNDNRFITTMAFYTAERSDAAYINDEEVRDVFLEVYDVCDQKGYLKHSAEEGWFNRVTHFGDYYDCIQINTMGPIITQYVQEHYEGGEVELGEKVDQIMSTINISVMPHNAMNILGSFLDNVLSGLITTVAKRNILLNWYSFFIYIIYILLLIWNIRVRGHIKTAILAGLTLLAIIGNVTLVSLVIFCQTRYTIYNMGLFYICQIIMLYNLIRHEHLLHITSKNQNL</sequence>
<feature type="transmembrane region" description="Helical" evidence="1">
    <location>
        <begin position="211"/>
        <end position="229"/>
    </location>
</feature>
<keyword evidence="1" id="KW-0812">Transmembrane</keyword>
<comment type="caution">
    <text evidence="2">The sequence shown here is derived from an EMBL/GenBank/DDBJ whole genome shotgun (WGS) entry which is preliminary data.</text>
</comment>
<dbReference type="PATRIC" id="fig|1432052.3.peg.1142"/>
<accession>A0A1E3AX80</accession>
<feature type="transmembrane region" description="Helical" evidence="1">
    <location>
        <begin position="21"/>
        <end position="42"/>
    </location>
</feature>
<evidence type="ECO:0000313" key="3">
    <source>
        <dbReference type="Proteomes" id="UP000095003"/>
    </source>
</evidence>
<gene>
    <name evidence="2" type="ORF">BEH84_01035</name>
</gene>
<dbReference type="RefSeq" id="WP_069155973.1">
    <property type="nucleotide sequence ID" value="NZ_MCGI01000001.1"/>
</dbReference>
<feature type="transmembrane region" description="Helical" evidence="1">
    <location>
        <begin position="111"/>
        <end position="131"/>
    </location>
</feature>
<evidence type="ECO:0008006" key="4">
    <source>
        <dbReference type="Google" id="ProtNLM"/>
    </source>
</evidence>
<feature type="transmembrane region" description="Helical" evidence="1">
    <location>
        <begin position="410"/>
        <end position="431"/>
    </location>
</feature>
<evidence type="ECO:0000256" key="1">
    <source>
        <dbReference type="SAM" id="Phobius"/>
    </source>
</evidence>
<dbReference type="AlphaFoldDB" id="A0A1E3AX80"/>
<organism evidence="2 3">
    <name type="scientific">Eisenbergiella tayi</name>
    <dbReference type="NCBI Taxonomy" id="1432052"/>
    <lineage>
        <taxon>Bacteria</taxon>
        <taxon>Bacillati</taxon>
        <taxon>Bacillota</taxon>
        <taxon>Clostridia</taxon>
        <taxon>Lachnospirales</taxon>
        <taxon>Lachnospiraceae</taxon>
        <taxon>Eisenbergiella</taxon>
    </lineage>
</organism>
<dbReference type="GeneID" id="93299540"/>
<feature type="transmembrane region" description="Helical" evidence="1">
    <location>
        <begin position="187"/>
        <end position="205"/>
    </location>
</feature>
<proteinExistence type="predicted"/>